<dbReference type="EMBL" id="JAAGYR010000002">
    <property type="protein sequence ID" value="NEN74960.1"/>
    <property type="molecule type" value="Genomic_DNA"/>
</dbReference>
<dbReference type="AlphaFoldDB" id="A0A6L9Y3H6"/>
<evidence type="ECO:0000313" key="3">
    <source>
        <dbReference type="Proteomes" id="UP000477651"/>
    </source>
</evidence>
<accession>A0A6L9Y3H6</accession>
<proteinExistence type="predicted"/>
<gene>
    <name evidence="2" type="ORF">F9B74_01265</name>
</gene>
<name>A0A6L9Y3H6_9BURK</name>
<dbReference type="RefSeq" id="WP_163763742.1">
    <property type="nucleotide sequence ID" value="NZ_JAAGYR010000002.1"/>
</dbReference>
<comment type="caution">
    <text evidence="2">The sequence shown here is derived from an EMBL/GenBank/DDBJ whole genome shotgun (WGS) entry which is preliminary data.</text>
</comment>
<evidence type="ECO:0000313" key="2">
    <source>
        <dbReference type="EMBL" id="NEN74960.1"/>
    </source>
</evidence>
<dbReference type="Gene3D" id="3.40.50.720">
    <property type="entry name" value="NAD(P)-binding Rossmann-like Domain"/>
    <property type="match status" value="1"/>
</dbReference>
<dbReference type="InterPro" id="IPR036291">
    <property type="entry name" value="NAD(P)-bd_dom_sf"/>
</dbReference>
<reference evidence="2 3" key="1">
    <citation type="submission" date="2020-02" db="EMBL/GenBank/DDBJ databases">
        <title>Pelistega sp. NLN82 were isolated from wild rodents of the Hainan Island.</title>
        <authorList>
            <person name="Niu N."/>
            <person name="Zhou J."/>
        </authorList>
    </citation>
    <scope>NUCLEOTIDE SEQUENCE [LARGE SCALE GENOMIC DNA]</scope>
    <source>
        <strain evidence="2 3">NLN82</strain>
    </source>
</reference>
<dbReference type="Proteomes" id="UP000477651">
    <property type="component" value="Unassembled WGS sequence"/>
</dbReference>
<sequence length="212" mass="23514">MKALLIGATGATGKNLLPLLLADTAFTEVVVFSRRPLSITHEKLTVHIVEFDKADTWADKVKGDIAFSCLGTTIKAAKTQQAQWQVDYEYQYAFAKAAKTNQVNTFVLVSSGFASPQSRSFYTRMKGQLEEAIKQLGFANLLIFRPPVLIRPNSQRTGEIWSVKILQAFNTIGLFKSMKPMPTKTLATALVSAAKKYKGIHTLEAKDIWSIQ</sequence>
<dbReference type="InterPro" id="IPR016040">
    <property type="entry name" value="NAD(P)-bd_dom"/>
</dbReference>
<organism evidence="2 3">
    <name type="scientific">Pelistega ratti</name>
    <dbReference type="NCBI Taxonomy" id="2652177"/>
    <lineage>
        <taxon>Bacteria</taxon>
        <taxon>Pseudomonadati</taxon>
        <taxon>Pseudomonadota</taxon>
        <taxon>Betaproteobacteria</taxon>
        <taxon>Burkholderiales</taxon>
        <taxon>Alcaligenaceae</taxon>
        <taxon>Pelistega</taxon>
    </lineage>
</organism>
<dbReference type="PANTHER" id="PTHR14097:SF7">
    <property type="entry name" value="OXIDOREDUCTASE HTATIP2"/>
    <property type="match status" value="1"/>
</dbReference>
<feature type="domain" description="NAD(P)-binding" evidence="1">
    <location>
        <begin position="7"/>
        <end position="132"/>
    </location>
</feature>
<dbReference type="PANTHER" id="PTHR14097">
    <property type="entry name" value="OXIDOREDUCTASE HTATIP2"/>
    <property type="match status" value="1"/>
</dbReference>
<dbReference type="SUPFAM" id="SSF51735">
    <property type="entry name" value="NAD(P)-binding Rossmann-fold domains"/>
    <property type="match status" value="1"/>
</dbReference>
<protein>
    <submittedName>
        <fullName evidence="2">NAD(P)H-binding protein</fullName>
    </submittedName>
</protein>
<evidence type="ECO:0000259" key="1">
    <source>
        <dbReference type="Pfam" id="PF13460"/>
    </source>
</evidence>
<dbReference type="Pfam" id="PF13460">
    <property type="entry name" value="NAD_binding_10"/>
    <property type="match status" value="1"/>
</dbReference>
<keyword evidence="3" id="KW-1185">Reference proteome</keyword>